<gene>
    <name evidence="3" type="ORF">SISSUDRAFT_1038335</name>
</gene>
<feature type="transmembrane region" description="Helical" evidence="2">
    <location>
        <begin position="262"/>
        <end position="281"/>
    </location>
</feature>
<name>A0A165WWU9_9AGAM</name>
<dbReference type="Proteomes" id="UP000076798">
    <property type="component" value="Unassembled WGS sequence"/>
</dbReference>
<feature type="transmembrane region" description="Helical" evidence="2">
    <location>
        <begin position="454"/>
        <end position="474"/>
    </location>
</feature>
<evidence type="ECO:0000313" key="3">
    <source>
        <dbReference type="EMBL" id="KZT31600.1"/>
    </source>
</evidence>
<keyword evidence="2" id="KW-0812">Transmembrane</keyword>
<keyword evidence="2" id="KW-1133">Transmembrane helix</keyword>
<dbReference type="STRING" id="1314776.A0A165WWU9"/>
<evidence type="ECO:0000256" key="2">
    <source>
        <dbReference type="SAM" id="Phobius"/>
    </source>
</evidence>
<sequence length="806" mass="89864">MPESHLRMRIDLRELHFSLPHIACGQCSLNLQQGRNPGMSASLAIQQRDTDTLRGIGVDADPSQIPTGANMDRVVTDVNISDATEYRALQQVHQARADLMEFPSEDAYQKYHRMFDEHWELVIDLTGYRWIIHEYAIASKENQTLVEFLKRVLSYEGRYGEDRIIGDSFKAIPVTRKKSLILQKITTTRKYLAPGALIVAFIRFLIKLRKKLDARATLIYGRNLRTWRTLGYGTPEARSYRNLEKRSVVTDFSHPDFRKPGYMIFFAISLAFFFSIPTSCLRQILDVDRRRFPASGISETRWRKFLQTRLEDWSNSNLLNIDGHTWTLPGNRYDSRAPFSRLYFRATVAFIAIPGIDDQSRALVLLSALLSIGSVLMGQYLIRIHESQASSNAQTGLSYFRNVGSTKVLAVLLSLPMILISWAFITFVIAFVIFSIRGNDGSPEAGSLPLFTRLIVLIATGTLACLLVAIIIVFHQVWKVTSTSQTPLKRSILARVFKANVLESPPLLPLSQMPTPTQLEASIPAPRPTFTPLYPESNARHANVRQPTRSSSQDSEVPNRFVPIYPTYQSPFYSSGNTMLTDSTAFAYTPRVVLHNRMPVDPNIEPHSYMHGPSPVMGTHPPYFAPQTPIFPQGFVPTGAPFPLNMPPGAMPVGTPNWNAESAPEDFPSWIPPSQPVGAFLTPLPSSSSQLRTPGRSASGIHRNVSFADPIDNTNSVATGLHAKNGDIDVQTYERNETIDPTSSDSDSATAQEDVWQENPGLTSPTISLMARILSSPSSSVVSLPPRPAESFQDLFLRSISSDVDP</sequence>
<protein>
    <submittedName>
        <fullName evidence="3">Uncharacterized protein</fullName>
    </submittedName>
</protein>
<keyword evidence="4" id="KW-1185">Reference proteome</keyword>
<organism evidence="3 4">
    <name type="scientific">Sistotremastrum suecicum HHB10207 ss-3</name>
    <dbReference type="NCBI Taxonomy" id="1314776"/>
    <lineage>
        <taxon>Eukaryota</taxon>
        <taxon>Fungi</taxon>
        <taxon>Dikarya</taxon>
        <taxon>Basidiomycota</taxon>
        <taxon>Agaricomycotina</taxon>
        <taxon>Agaricomycetes</taxon>
        <taxon>Sistotremastrales</taxon>
        <taxon>Sistotremastraceae</taxon>
        <taxon>Sistotremastrum</taxon>
    </lineage>
</organism>
<feature type="transmembrane region" description="Helical" evidence="2">
    <location>
        <begin position="362"/>
        <end position="382"/>
    </location>
</feature>
<keyword evidence="2" id="KW-0472">Membrane</keyword>
<feature type="transmembrane region" description="Helical" evidence="2">
    <location>
        <begin position="408"/>
        <end position="434"/>
    </location>
</feature>
<evidence type="ECO:0000256" key="1">
    <source>
        <dbReference type="SAM" id="MobiDB-lite"/>
    </source>
</evidence>
<feature type="compositionally biased region" description="Low complexity" evidence="1">
    <location>
        <begin position="742"/>
        <end position="751"/>
    </location>
</feature>
<dbReference type="EMBL" id="KV428521">
    <property type="protein sequence ID" value="KZT31600.1"/>
    <property type="molecule type" value="Genomic_DNA"/>
</dbReference>
<evidence type="ECO:0000313" key="4">
    <source>
        <dbReference type="Proteomes" id="UP000076798"/>
    </source>
</evidence>
<feature type="region of interest" description="Disordered" evidence="1">
    <location>
        <begin position="738"/>
        <end position="762"/>
    </location>
</feature>
<dbReference type="AlphaFoldDB" id="A0A165WWU9"/>
<dbReference type="OrthoDB" id="3208379at2759"/>
<proteinExistence type="predicted"/>
<reference evidence="3 4" key="1">
    <citation type="journal article" date="2016" name="Mol. Biol. Evol.">
        <title>Comparative Genomics of Early-Diverging Mushroom-Forming Fungi Provides Insights into the Origins of Lignocellulose Decay Capabilities.</title>
        <authorList>
            <person name="Nagy L.G."/>
            <person name="Riley R."/>
            <person name="Tritt A."/>
            <person name="Adam C."/>
            <person name="Daum C."/>
            <person name="Floudas D."/>
            <person name="Sun H."/>
            <person name="Yadav J.S."/>
            <person name="Pangilinan J."/>
            <person name="Larsson K.H."/>
            <person name="Matsuura K."/>
            <person name="Barry K."/>
            <person name="Labutti K."/>
            <person name="Kuo R."/>
            <person name="Ohm R.A."/>
            <person name="Bhattacharya S.S."/>
            <person name="Shirouzu T."/>
            <person name="Yoshinaga Y."/>
            <person name="Martin F.M."/>
            <person name="Grigoriev I.V."/>
            <person name="Hibbett D.S."/>
        </authorList>
    </citation>
    <scope>NUCLEOTIDE SEQUENCE [LARGE SCALE GENOMIC DNA]</scope>
    <source>
        <strain evidence="3 4">HHB10207 ss-3</strain>
    </source>
</reference>
<accession>A0A165WWU9</accession>